<reference evidence="9" key="1">
    <citation type="submission" date="2014-09" db="EMBL/GenBank/DDBJ databases">
        <title>Genome sequence of the luminous mushroom Mycena chlorophos for searching fungal bioluminescence genes.</title>
        <authorList>
            <person name="Tanaka Y."/>
            <person name="Kasuga D."/>
            <person name="Oba Y."/>
            <person name="Hase S."/>
            <person name="Sato K."/>
            <person name="Oba Y."/>
            <person name="Sakakibara Y."/>
        </authorList>
    </citation>
    <scope>NUCLEOTIDE SEQUENCE</scope>
</reference>
<dbReference type="Pfam" id="PF00067">
    <property type="entry name" value="p450"/>
    <property type="match status" value="1"/>
</dbReference>
<keyword evidence="8" id="KW-0812">Transmembrane</keyword>
<keyword evidence="5" id="KW-0560">Oxidoreductase</keyword>
<dbReference type="Gene3D" id="1.10.630.10">
    <property type="entry name" value="Cytochrome P450"/>
    <property type="match status" value="1"/>
</dbReference>
<evidence type="ECO:0000256" key="6">
    <source>
        <dbReference type="ARBA" id="ARBA00023004"/>
    </source>
</evidence>
<proteinExistence type="inferred from homology"/>
<dbReference type="InterPro" id="IPR050121">
    <property type="entry name" value="Cytochrome_P450_monoxygenase"/>
</dbReference>
<gene>
    <name evidence="9" type="ORF">MCHLO_12818</name>
</gene>
<feature type="transmembrane region" description="Helical" evidence="8">
    <location>
        <begin position="127"/>
        <end position="149"/>
    </location>
</feature>
<sequence>AIICRSGLCRPLVLSARGQRITGASPFLTFCHVPTSFGLNRFRQSSSDPAAMTVDEVYYTPNSKMSSWLSQPPLPFGHALATVTVAGLACHTVFRRLEPRSLLVFGILLLLIPALLTLLVLPHESSIFTATLYTFAVYLLSLVSSVVIYRLSPFHPLAKYPGPLIGRISKVWFAVIALSGKQHLYYKTLHERYGDVVRIGPNELSFRHVDSVNPMLGIRGMPKGEYWDGRAPENAVRPLLALRDPKEHARRRRAWNRAFSTPQLREYQAIVEARINQLLDILTGKTDQSIDLSKWLGRSFFPIFVPRLRPFRMVNVCISLLPDLETDEACSLDIMNDLMFSNGGDAMEFSDQDNVVQLLMDAQPMALLMSHLPWISDFYLWVPGVGRGLRDFRKYAARRASERKARGSDRKDVFYHLIDEAGLEPSPPSNAQVTSDGGLAIIAGAETTSTTLSHAFYLLLCNPKTYARLQAEIDDPKMDSGVAASQARMPYLNAVINETLRLFPAVLSGSQRTPPVGSGGQTISSHFVPEGTSTVVHTYSLHHDPRYFSPLPDSFVPERWLSAEQQLALEPDVFRSGEVVHNTAAFIPFSVGPSNCVGRNLAYQEMRMVLCMIMSHFEMRFEESFDVHSWEDNLRDYFVVQRGQLPVVLKARTR</sequence>
<evidence type="ECO:0000313" key="9">
    <source>
        <dbReference type="EMBL" id="GAT56129.1"/>
    </source>
</evidence>
<organism evidence="9 10">
    <name type="scientific">Mycena chlorophos</name>
    <name type="common">Agaric fungus</name>
    <name type="synonym">Agaricus chlorophos</name>
    <dbReference type="NCBI Taxonomy" id="658473"/>
    <lineage>
        <taxon>Eukaryota</taxon>
        <taxon>Fungi</taxon>
        <taxon>Dikarya</taxon>
        <taxon>Basidiomycota</taxon>
        <taxon>Agaricomycotina</taxon>
        <taxon>Agaricomycetes</taxon>
        <taxon>Agaricomycetidae</taxon>
        <taxon>Agaricales</taxon>
        <taxon>Marasmiineae</taxon>
        <taxon>Mycenaceae</taxon>
        <taxon>Mycena</taxon>
    </lineage>
</organism>
<comment type="cofactor">
    <cofactor evidence="1">
        <name>heme</name>
        <dbReference type="ChEBI" id="CHEBI:30413"/>
    </cofactor>
</comment>
<evidence type="ECO:0000256" key="8">
    <source>
        <dbReference type="SAM" id="Phobius"/>
    </source>
</evidence>
<evidence type="ECO:0000256" key="2">
    <source>
        <dbReference type="ARBA" id="ARBA00005179"/>
    </source>
</evidence>
<dbReference type="PRINTS" id="PR00465">
    <property type="entry name" value="EP450IV"/>
</dbReference>
<dbReference type="InterPro" id="IPR001128">
    <property type="entry name" value="Cyt_P450"/>
</dbReference>
<evidence type="ECO:0000313" key="10">
    <source>
        <dbReference type="Proteomes" id="UP000815677"/>
    </source>
</evidence>
<comment type="similarity">
    <text evidence="3">Belongs to the cytochrome P450 family.</text>
</comment>
<dbReference type="EMBL" id="DF849253">
    <property type="protein sequence ID" value="GAT56129.1"/>
    <property type="molecule type" value="Genomic_DNA"/>
</dbReference>
<dbReference type="Proteomes" id="UP000815677">
    <property type="component" value="Unassembled WGS sequence"/>
</dbReference>
<evidence type="ECO:0000256" key="7">
    <source>
        <dbReference type="ARBA" id="ARBA00023033"/>
    </source>
</evidence>
<evidence type="ECO:0000256" key="5">
    <source>
        <dbReference type="ARBA" id="ARBA00023002"/>
    </source>
</evidence>
<dbReference type="PRINTS" id="PR00385">
    <property type="entry name" value="P450"/>
</dbReference>
<dbReference type="PANTHER" id="PTHR24305">
    <property type="entry name" value="CYTOCHROME P450"/>
    <property type="match status" value="1"/>
</dbReference>
<keyword evidence="7" id="KW-0503">Monooxygenase</keyword>
<evidence type="ECO:0008006" key="11">
    <source>
        <dbReference type="Google" id="ProtNLM"/>
    </source>
</evidence>
<accession>A0ABQ0LYI5</accession>
<protein>
    <recommendedName>
        <fullName evidence="11">Cytochrome P450</fullName>
    </recommendedName>
</protein>
<dbReference type="SUPFAM" id="SSF48264">
    <property type="entry name" value="Cytochrome P450"/>
    <property type="match status" value="1"/>
</dbReference>
<evidence type="ECO:0000256" key="1">
    <source>
        <dbReference type="ARBA" id="ARBA00001971"/>
    </source>
</evidence>
<name>A0ABQ0LYI5_MYCCL</name>
<keyword evidence="10" id="KW-1185">Reference proteome</keyword>
<keyword evidence="8" id="KW-0472">Membrane</keyword>
<comment type="pathway">
    <text evidence="2">Secondary metabolite biosynthesis.</text>
</comment>
<keyword evidence="6" id="KW-0408">Iron</keyword>
<keyword evidence="4" id="KW-0479">Metal-binding</keyword>
<dbReference type="InterPro" id="IPR002403">
    <property type="entry name" value="Cyt_P450_E_grp-IV"/>
</dbReference>
<feature type="transmembrane region" description="Helical" evidence="8">
    <location>
        <begin position="101"/>
        <end position="121"/>
    </location>
</feature>
<dbReference type="InterPro" id="IPR036396">
    <property type="entry name" value="Cyt_P450_sf"/>
</dbReference>
<evidence type="ECO:0000256" key="3">
    <source>
        <dbReference type="ARBA" id="ARBA00010617"/>
    </source>
</evidence>
<evidence type="ECO:0000256" key="4">
    <source>
        <dbReference type="ARBA" id="ARBA00022723"/>
    </source>
</evidence>
<dbReference type="PANTHER" id="PTHR24305:SF187">
    <property type="entry name" value="P450, PUTATIVE (EUROFUNG)-RELATED"/>
    <property type="match status" value="1"/>
</dbReference>
<feature type="non-terminal residue" evidence="9">
    <location>
        <position position="1"/>
    </location>
</feature>
<keyword evidence="8" id="KW-1133">Transmembrane helix</keyword>